<dbReference type="VEuPathDB" id="FungiDB:RhiirFUN_018754"/>
<evidence type="ECO:0000256" key="3">
    <source>
        <dbReference type="ARBA" id="ARBA00022525"/>
    </source>
</evidence>
<accession>A0A2P4P0C9</accession>
<comment type="caution">
    <text evidence="5">The sequence shown here is derived from an EMBL/GenBank/DDBJ whole genome shotgun (WGS) entry which is preliminary data.</text>
</comment>
<dbReference type="GO" id="GO:0043657">
    <property type="term" value="C:host cell"/>
    <property type="evidence" value="ECO:0007669"/>
    <property type="project" value="UniProtKB-SubCell"/>
</dbReference>
<sequence>MSITLFCLVKGNTTANAFSIRISRDEPVSELKKAVKAEKAPEFDLFSCGQAAMEAEECIHVIVEPPASTATSNREQELLDVAGITQQVCPCLKDFIRELYKPPALENDGAVLNFMCDGYRYLPRIDVSFREMLQSLVSKNNLKFTVFIETPSKPFSDWSVPKVCELYGLSDDPNPSNEIKIIPEKLIAGHNGQGNLDYARSTNRIVGLVEVKKDDFKQGFTQTTVQMESSLTCHIRKVDEIEDSYGLDKVWGIVTDAEK</sequence>
<evidence type="ECO:0000256" key="1">
    <source>
        <dbReference type="ARBA" id="ARBA00004340"/>
    </source>
</evidence>
<organism evidence="5 6">
    <name type="scientific">Rhizophagus irregularis (strain DAOM 181602 / DAOM 197198 / MUCL 43194)</name>
    <name type="common">Arbuscular mycorrhizal fungus</name>
    <name type="synonym">Glomus intraradices</name>
    <dbReference type="NCBI Taxonomy" id="747089"/>
    <lineage>
        <taxon>Eukaryota</taxon>
        <taxon>Fungi</taxon>
        <taxon>Fungi incertae sedis</taxon>
        <taxon>Mucoromycota</taxon>
        <taxon>Glomeromycotina</taxon>
        <taxon>Glomeromycetes</taxon>
        <taxon>Glomerales</taxon>
        <taxon>Glomeraceae</taxon>
        <taxon>Rhizophagus</taxon>
    </lineage>
</organism>
<comment type="subcellular location">
    <subcellularLocation>
        <location evidence="1">Host cell</location>
    </subcellularLocation>
    <subcellularLocation>
        <location evidence="2">Secreted</location>
    </subcellularLocation>
</comment>
<evidence type="ECO:0000313" key="6">
    <source>
        <dbReference type="Proteomes" id="UP000018888"/>
    </source>
</evidence>
<reference evidence="5 6" key="1">
    <citation type="journal article" date="2013" name="Proc. Natl. Acad. Sci. U.S.A.">
        <title>Genome of an arbuscular mycorrhizal fungus provides insight into the oldest plant symbiosis.</title>
        <authorList>
            <person name="Tisserant E."/>
            <person name="Malbreil M."/>
            <person name="Kuo A."/>
            <person name="Kohler A."/>
            <person name="Symeonidi A."/>
            <person name="Balestrini R."/>
            <person name="Charron P."/>
            <person name="Duensing N."/>
            <person name="Frei Dit Frey N."/>
            <person name="Gianinazzi-Pearson V."/>
            <person name="Gilbert L.B."/>
            <person name="Handa Y."/>
            <person name="Herr J.R."/>
            <person name="Hijri M."/>
            <person name="Koul R."/>
            <person name="Kawaguchi M."/>
            <person name="Krajinski F."/>
            <person name="Lammers P.J."/>
            <person name="Masclaux F.G."/>
            <person name="Murat C."/>
            <person name="Morin E."/>
            <person name="Ndikumana S."/>
            <person name="Pagni M."/>
            <person name="Petitpierre D."/>
            <person name="Requena N."/>
            <person name="Rosikiewicz P."/>
            <person name="Riley R."/>
            <person name="Saito K."/>
            <person name="San Clemente H."/>
            <person name="Shapiro H."/>
            <person name="van Tuinen D."/>
            <person name="Becard G."/>
            <person name="Bonfante P."/>
            <person name="Paszkowski U."/>
            <person name="Shachar-Hill Y.Y."/>
            <person name="Tuskan G.A."/>
            <person name="Young P.W."/>
            <person name="Sanders I.R."/>
            <person name="Henrissat B."/>
            <person name="Rensing S.A."/>
            <person name="Grigoriev I.V."/>
            <person name="Corradi N."/>
            <person name="Roux C."/>
            <person name="Martin F."/>
        </authorList>
    </citation>
    <scope>NUCLEOTIDE SEQUENCE [LARGE SCALE GENOMIC DNA]</scope>
    <source>
        <strain evidence="5 6">DAOM 197198</strain>
    </source>
</reference>
<proteinExistence type="predicted"/>
<dbReference type="Pfam" id="PF20147">
    <property type="entry name" value="Crinkler"/>
    <property type="match status" value="1"/>
</dbReference>
<keyword evidence="6" id="KW-1185">Reference proteome</keyword>
<protein>
    <recommendedName>
        <fullName evidence="4">Crinkler effector protein N-terminal domain-containing protein</fullName>
    </recommendedName>
</protein>
<gene>
    <name evidence="5" type="ORF">GLOIN_2v1789859</name>
</gene>
<dbReference type="AlphaFoldDB" id="A0A2P4P0C9"/>
<evidence type="ECO:0000256" key="2">
    <source>
        <dbReference type="ARBA" id="ARBA00004613"/>
    </source>
</evidence>
<dbReference type="GO" id="GO:0005576">
    <property type="term" value="C:extracellular region"/>
    <property type="evidence" value="ECO:0007669"/>
    <property type="project" value="UniProtKB-SubCell"/>
</dbReference>
<dbReference type="EMBL" id="AUPC02000493">
    <property type="protein sequence ID" value="POG58828.1"/>
    <property type="molecule type" value="Genomic_DNA"/>
</dbReference>
<reference evidence="5 6" key="2">
    <citation type="journal article" date="2018" name="New Phytol.">
        <title>High intraspecific genome diversity in the model arbuscular mycorrhizal symbiont Rhizophagus irregularis.</title>
        <authorList>
            <person name="Chen E.C.H."/>
            <person name="Morin E."/>
            <person name="Beaudet D."/>
            <person name="Noel J."/>
            <person name="Yildirir G."/>
            <person name="Ndikumana S."/>
            <person name="Charron P."/>
            <person name="St-Onge C."/>
            <person name="Giorgi J."/>
            <person name="Kruger M."/>
            <person name="Marton T."/>
            <person name="Ropars J."/>
            <person name="Grigoriev I.V."/>
            <person name="Hainaut M."/>
            <person name="Henrissat B."/>
            <person name="Roux C."/>
            <person name="Martin F."/>
            <person name="Corradi N."/>
        </authorList>
    </citation>
    <scope>NUCLEOTIDE SEQUENCE [LARGE SCALE GENOMIC DNA]</scope>
    <source>
        <strain evidence="5 6">DAOM 197198</strain>
    </source>
</reference>
<evidence type="ECO:0000313" key="5">
    <source>
        <dbReference type="EMBL" id="POG58828.1"/>
    </source>
</evidence>
<name>A0A2P4P0C9_RHIID</name>
<dbReference type="Proteomes" id="UP000018888">
    <property type="component" value="Unassembled WGS sequence"/>
</dbReference>
<feature type="domain" description="Crinkler effector protein N-terminal" evidence="4">
    <location>
        <begin position="3"/>
        <end position="44"/>
    </location>
</feature>
<keyword evidence="3" id="KW-0964">Secreted</keyword>
<dbReference type="InterPro" id="IPR045379">
    <property type="entry name" value="Crinkler_N"/>
</dbReference>
<evidence type="ECO:0000259" key="4">
    <source>
        <dbReference type="Pfam" id="PF20147"/>
    </source>
</evidence>